<evidence type="ECO:0000313" key="1">
    <source>
        <dbReference type="EMBL" id="KAK7487481.1"/>
    </source>
</evidence>
<evidence type="ECO:0000313" key="2">
    <source>
        <dbReference type="Proteomes" id="UP001519460"/>
    </source>
</evidence>
<dbReference type="AlphaFoldDB" id="A0ABD0KJT9"/>
<protein>
    <submittedName>
        <fullName evidence="1">Uncharacterized protein</fullName>
    </submittedName>
</protein>
<name>A0ABD0KJT9_9CAEN</name>
<comment type="caution">
    <text evidence="1">The sequence shown here is derived from an EMBL/GenBank/DDBJ whole genome shotgun (WGS) entry which is preliminary data.</text>
</comment>
<proteinExistence type="predicted"/>
<dbReference type="EMBL" id="JACVVK020000164">
    <property type="protein sequence ID" value="KAK7487481.1"/>
    <property type="molecule type" value="Genomic_DNA"/>
</dbReference>
<organism evidence="1 2">
    <name type="scientific">Batillaria attramentaria</name>
    <dbReference type="NCBI Taxonomy" id="370345"/>
    <lineage>
        <taxon>Eukaryota</taxon>
        <taxon>Metazoa</taxon>
        <taxon>Spiralia</taxon>
        <taxon>Lophotrochozoa</taxon>
        <taxon>Mollusca</taxon>
        <taxon>Gastropoda</taxon>
        <taxon>Caenogastropoda</taxon>
        <taxon>Sorbeoconcha</taxon>
        <taxon>Cerithioidea</taxon>
        <taxon>Batillariidae</taxon>
        <taxon>Batillaria</taxon>
    </lineage>
</organism>
<accession>A0ABD0KJT9</accession>
<keyword evidence="2" id="KW-1185">Reference proteome</keyword>
<reference evidence="1 2" key="1">
    <citation type="journal article" date="2023" name="Sci. Data">
        <title>Genome assembly of the Korean intertidal mud-creeper Batillaria attramentaria.</title>
        <authorList>
            <person name="Patra A.K."/>
            <person name="Ho P.T."/>
            <person name="Jun S."/>
            <person name="Lee S.J."/>
            <person name="Kim Y."/>
            <person name="Won Y.J."/>
        </authorList>
    </citation>
    <scope>NUCLEOTIDE SEQUENCE [LARGE SCALE GENOMIC DNA]</scope>
    <source>
        <strain evidence="1">Wonlab-2016</strain>
    </source>
</reference>
<gene>
    <name evidence="1" type="ORF">BaRGS_00021322</name>
</gene>
<sequence length="104" mass="11585">MDDRRFTVCVSITAIVPNEGHRMLLGRRSNGHAELSDPNLRRFHTGATDNVWCDPLLLYLRLRCQDSMSTRLCKPSRTESAGSIAVALAGETGEWRRQVSGLSV</sequence>
<dbReference type="Proteomes" id="UP001519460">
    <property type="component" value="Unassembled WGS sequence"/>
</dbReference>